<keyword evidence="6" id="KW-0326">Glycosidase</keyword>
<dbReference type="PIRSF" id="PIRSF001092">
    <property type="entry name" value="Alpha-L-fucosidase"/>
    <property type="match status" value="1"/>
</dbReference>
<evidence type="ECO:0000259" key="7">
    <source>
        <dbReference type="Pfam" id="PF01120"/>
    </source>
</evidence>
<evidence type="ECO:0000256" key="6">
    <source>
        <dbReference type="ARBA" id="ARBA00023295"/>
    </source>
</evidence>
<dbReference type="InterPro" id="IPR016286">
    <property type="entry name" value="FUC_metazoa-typ"/>
</dbReference>
<dbReference type="Gene3D" id="3.20.20.80">
    <property type="entry name" value="Glycosidases"/>
    <property type="match status" value="1"/>
</dbReference>
<keyword evidence="9" id="KW-1185">Reference proteome</keyword>
<dbReference type="PANTHER" id="PTHR10030:SF37">
    <property type="entry name" value="ALPHA-L-FUCOSIDASE-RELATED"/>
    <property type="match status" value="1"/>
</dbReference>
<evidence type="ECO:0000313" key="8">
    <source>
        <dbReference type="EMBL" id="MDI3404205.1"/>
    </source>
</evidence>
<accession>A0ABT6S854</accession>
<dbReference type="Proteomes" id="UP001223978">
    <property type="component" value="Unassembled WGS sequence"/>
</dbReference>
<dbReference type="SMART" id="SM00812">
    <property type="entry name" value="Alpha_L_fucos"/>
    <property type="match status" value="1"/>
</dbReference>
<dbReference type="SUPFAM" id="SSF51445">
    <property type="entry name" value="(Trans)glycosidases"/>
    <property type="match status" value="1"/>
</dbReference>
<dbReference type="EC" id="3.2.1.51" evidence="3"/>
<reference evidence="8 9" key="1">
    <citation type="submission" date="2023-05" db="EMBL/GenBank/DDBJ databases">
        <title>Draft genome sequence of Streptomyces sp. B-S-A6 isolated from a cave soil in Thailand.</title>
        <authorList>
            <person name="Chamroensaksri N."/>
            <person name="Muangham S."/>
        </authorList>
    </citation>
    <scope>NUCLEOTIDE SEQUENCE [LARGE SCALE GENOMIC DNA]</scope>
    <source>
        <strain evidence="8 9">B-S-A6</strain>
    </source>
</reference>
<evidence type="ECO:0000256" key="3">
    <source>
        <dbReference type="ARBA" id="ARBA00012662"/>
    </source>
</evidence>
<evidence type="ECO:0000256" key="4">
    <source>
        <dbReference type="ARBA" id="ARBA00022729"/>
    </source>
</evidence>
<dbReference type="PRINTS" id="PR00741">
    <property type="entry name" value="GLHYDRLASE29"/>
</dbReference>
<gene>
    <name evidence="8" type="ORF">QIS96_10275</name>
</gene>
<comment type="function">
    <text evidence="1">Alpha-L-fucosidase is responsible for hydrolyzing the alpha-1,6-linked fucose joined to the reducing-end N-acetylglucosamine of the carbohydrate moieties of glycoproteins.</text>
</comment>
<evidence type="ECO:0000256" key="2">
    <source>
        <dbReference type="ARBA" id="ARBA00007951"/>
    </source>
</evidence>
<dbReference type="RefSeq" id="WP_282542156.1">
    <property type="nucleotide sequence ID" value="NZ_JASCIQ010000008.1"/>
</dbReference>
<dbReference type="InterPro" id="IPR017853">
    <property type="entry name" value="GH"/>
</dbReference>
<keyword evidence="4" id="KW-0732">Signal</keyword>
<feature type="domain" description="Glycoside hydrolase family 29 N-terminal" evidence="7">
    <location>
        <begin position="7"/>
        <end position="317"/>
    </location>
</feature>
<evidence type="ECO:0000313" key="9">
    <source>
        <dbReference type="Proteomes" id="UP001223978"/>
    </source>
</evidence>
<comment type="similarity">
    <text evidence="2">Belongs to the glycosyl hydrolase 29 family.</text>
</comment>
<dbReference type="InterPro" id="IPR000933">
    <property type="entry name" value="Glyco_hydro_29"/>
</dbReference>
<keyword evidence="5" id="KW-0378">Hydrolase</keyword>
<comment type="caution">
    <text evidence="8">The sequence shown here is derived from an EMBL/GenBank/DDBJ whole genome shotgun (WGS) entry which is preliminary data.</text>
</comment>
<name>A0ABT6S854_9ACTN</name>
<dbReference type="InterPro" id="IPR057739">
    <property type="entry name" value="Glyco_hydro_29_N"/>
</dbReference>
<dbReference type="EMBL" id="JASCIQ010000008">
    <property type="protein sequence ID" value="MDI3404205.1"/>
    <property type="molecule type" value="Genomic_DNA"/>
</dbReference>
<dbReference type="PANTHER" id="PTHR10030">
    <property type="entry name" value="ALPHA-L-FUCOSIDASE"/>
    <property type="match status" value="1"/>
</dbReference>
<evidence type="ECO:0000256" key="5">
    <source>
        <dbReference type="ARBA" id="ARBA00022801"/>
    </source>
</evidence>
<evidence type="ECO:0000256" key="1">
    <source>
        <dbReference type="ARBA" id="ARBA00004071"/>
    </source>
</evidence>
<proteinExistence type="inferred from homology"/>
<sequence>MTVSLPEDSWFRSAGLGLFVHWDHASAQGLEVSWPMVGGAANLRHTTSTSIDRYRSTERTFDPDRFDARELARTARESGATYAVLTSRHHNGYAMWPTETSDRSVAHSRGKRDIVGEYVTAMRAEGLRVGLYYSLSDWNHPDYPAFTDARHPYLQPDKTWPWTPAQADRYRDYLRRQLTELLTWYGPLDVLWFDGEWERTADEWRTGELRELIRTLAPDCVVNDRLLGHGDYATPEQYIPAAPPDGPWEACLTMNTSWGHVPQDGDYKSAREILHTLAETVSKGGNLLLNVSPTGDGTLPAEQRERLAAIAGWMADHREAAVGVRPGLAPGMFYGPTTRRRHDDGSETLYLYLLAWPEEPIGVRDVPTRRVRSVDLVGVGELPWEERLAIADLELPDPSGELRVTLPTERPSDVLLPVVRVELGAAR</sequence>
<organism evidence="8 9">
    <name type="scientific">Streptomyces cavernicola</name>
    <dbReference type="NCBI Taxonomy" id="3043613"/>
    <lineage>
        <taxon>Bacteria</taxon>
        <taxon>Bacillati</taxon>
        <taxon>Actinomycetota</taxon>
        <taxon>Actinomycetes</taxon>
        <taxon>Kitasatosporales</taxon>
        <taxon>Streptomycetaceae</taxon>
        <taxon>Streptomyces</taxon>
    </lineage>
</organism>
<dbReference type="Pfam" id="PF01120">
    <property type="entry name" value="Alpha_L_fucos"/>
    <property type="match status" value="1"/>
</dbReference>
<protein>
    <recommendedName>
        <fullName evidence="3">alpha-L-fucosidase</fullName>
        <ecNumber evidence="3">3.2.1.51</ecNumber>
    </recommendedName>
</protein>